<dbReference type="Gene3D" id="3.40.1190.10">
    <property type="entry name" value="Mur-like, catalytic domain"/>
    <property type="match status" value="1"/>
</dbReference>
<dbReference type="SUPFAM" id="SSF53244">
    <property type="entry name" value="MurD-like peptide ligases, peptide-binding domain"/>
    <property type="match status" value="1"/>
</dbReference>
<comment type="pathway">
    <text evidence="1">Cell wall biogenesis; peptidoglycan biosynthesis.</text>
</comment>
<accession>A0A0K2SGG3</accession>
<keyword evidence="6" id="KW-0961">Cell wall biogenesis/degradation</keyword>
<dbReference type="Pfam" id="PF01225">
    <property type="entry name" value="Mur_ligase"/>
    <property type="match status" value="1"/>
</dbReference>
<name>A0A0K2SGG3_LIMPI</name>
<evidence type="ECO:0000313" key="10">
    <source>
        <dbReference type="EMBL" id="BAS25939.1"/>
    </source>
</evidence>
<dbReference type="GO" id="GO:0016881">
    <property type="term" value="F:acid-amino acid ligase activity"/>
    <property type="evidence" value="ECO:0007669"/>
    <property type="project" value="InterPro"/>
</dbReference>
<keyword evidence="5" id="KW-0131">Cell cycle</keyword>
<dbReference type="Gene3D" id="3.40.1390.10">
    <property type="entry name" value="MurE/MurF, N-terminal domain"/>
    <property type="match status" value="1"/>
</dbReference>
<dbReference type="AlphaFoldDB" id="A0A0K2SGG3"/>
<dbReference type="Proteomes" id="UP000065807">
    <property type="component" value="Chromosome"/>
</dbReference>
<evidence type="ECO:0000313" key="11">
    <source>
        <dbReference type="Proteomes" id="UP000065807"/>
    </source>
</evidence>
<dbReference type="PANTHER" id="PTHR23135:SF4">
    <property type="entry name" value="UDP-N-ACETYLMURAMOYL-L-ALANYL-D-GLUTAMATE--2,6-DIAMINOPIMELATE LIGASE MURE HOMOLOG, CHLOROPLASTIC"/>
    <property type="match status" value="1"/>
</dbReference>
<feature type="domain" description="Mur ligase N-terminal catalytic" evidence="7">
    <location>
        <begin position="29"/>
        <end position="103"/>
    </location>
</feature>
<evidence type="ECO:0000256" key="1">
    <source>
        <dbReference type="ARBA" id="ARBA00004752"/>
    </source>
</evidence>
<evidence type="ECO:0000256" key="4">
    <source>
        <dbReference type="ARBA" id="ARBA00022984"/>
    </source>
</evidence>
<dbReference type="KEGG" id="lpil:LIP_0082"/>
<organism evidence="10 11">
    <name type="scientific">Limnochorda pilosa</name>
    <dbReference type="NCBI Taxonomy" id="1555112"/>
    <lineage>
        <taxon>Bacteria</taxon>
        <taxon>Bacillati</taxon>
        <taxon>Bacillota</taxon>
        <taxon>Limnochordia</taxon>
        <taxon>Limnochordales</taxon>
        <taxon>Limnochordaceae</taxon>
        <taxon>Limnochorda</taxon>
    </lineage>
</organism>
<dbReference type="InterPro" id="IPR036615">
    <property type="entry name" value="Mur_ligase_C_dom_sf"/>
</dbReference>
<keyword evidence="11" id="KW-1185">Reference proteome</keyword>
<dbReference type="RefSeq" id="WP_068132834.1">
    <property type="nucleotide sequence ID" value="NZ_AP014924.1"/>
</dbReference>
<dbReference type="GO" id="GO:0005524">
    <property type="term" value="F:ATP binding"/>
    <property type="evidence" value="ECO:0007669"/>
    <property type="project" value="InterPro"/>
</dbReference>
<keyword evidence="4" id="KW-0573">Peptidoglycan synthesis</keyword>
<gene>
    <name evidence="10" type="ORF">LIP_0082</name>
</gene>
<sequence>MKRWDDLLAGVPWQACPDRFQVPAADLAVTGIAHDSRRVQPGDLFVAVRGHATDGNRFAAQAERAGAVAVVTDAPESLPPIRIPVGRVDDARLALSRIAASFYGHPAQRLTVVGVTGTLGKTSVTELVAAILAKAGPAYEPGVVGSLGIRFRGQGRGSLLTTPDALTLQHTLAEMATAGVRVVVMEVTSHAQLQHRVSDVSFSLACLLNLVPGEHADIHPSFDHYAAVKLRILDQIRAGGVFLFNAQDPEVVRRLKPRLTRAPYRVAAVHAQPMGHEPASGSRERHRPNDVVPPGLYLDASTQGRLAFDVPGPLPTLEGERPPVRFEAPWALWGEQNRQNAAAATAIALALGVEVEAIVAGLSSATPVRRRMEPVYRGAFQVLDDTTGHPASFEALFRSLSAVPRQGVVLLTAVRGSRGEAVNRANARAIARWAERLPVRAVVVTASAEAVHPKDTVRPEEWQAFREELVRAGVPAAYHMELRQAVQAAVETVRPGEILVLAGAQGLDGATPILRTLLDGKAALPGLS</sequence>
<evidence type="ECO:0000259" key="7">
    <source>
        <dbReference type="Pfam" id="PF01225"/>
    </source>
</evidence>
<dbReference type="SUPFAM" id="SSF53623">
    <property type="entry name" value="MurD-like peptide ligases, catalytic domain"/>
    <property type="match status" value="1"/>
</dbReference>
<feature type="domain" description="Mur ligase central" evidence="9">
    <location>
        <begin position="115"/>
        <end position="256"/>
    </location>
</feature>
<dbReference type="GO" id="GO:0051301">
    <property type="term" value="P:cell division"/>
    <property type="evidence" value="ECO:0007669"/>
    <property type="project" value="UniProtKB-KW"/>
</dbReference>
<dbReference type="Gene3D" id="3.90.190.20">
    <property type="entry name" value="Mur ligase, C-terminal domain"/>
    <property type="match status" value="1"/>
</dbReference>
<evidence type="ECO:0000256" key="6">
    <source>
        <dbReference type="ARBA" id="ARBA00023316"/>
    </source>
</evidence>
<dbReference type="Pfam" id="PF08245">
    <property type="entry name" value="Mur_ligase_M"/>
    <property type="match status" value="1"/>
</dbReference>
<evidence type="ECO:0000259" key="8">
    <source>
        <dbReference type="Pfam" id="PF02875"/>
    </source>
</evidence>
<evidence type="ECO:0000256" key="3">
    <source>
        <dbReference type="ARBA" id="ARBA00022960"/>
    </source>
</evidence>
<dbReference type="STRING" id="1555112.LIP_0082"/>
<keyword evidence="3" id="KW-0133">Cell shape</keyword>
<dbReference type="GO" id="GO:0008360">
    <property type="term" value="P:regulation of cell shape"/>
    <property type="evidence" value="ECO:0007669"/>
    <property type="project" value="UniProtKB-KW"/>
</dbReference>
<keyword evidence="2" id="KW-0132">Cell division</keyword>
<dbReference type="EMBL" id="AP014924">
    <property type="protein sequence ID" value="BAS25939.1"/>
    <property type="molecule type" value="Genomic_DNA"/>
</dbReference>
<dbReference type="InterPro" id="IPR013221">
    <property type="entry name" value="Mur_ligase_cen"/>
</dbReference>
<reference evidence="11" key="2">
    <citation type="journal article" date="2016" name="Int. J. Syst. Evol. Microbiol.">
        <title>Complete genome sequence and cell structure of Limnochorda pilosa, a Gram-negative spore-former within the phylum Firmicutes.</title>
        <authorList>
            <person name="Watanabe M."/>
            <person name="Kojima H."/>
            <person name="Fukui M."/>
        </authorList>
    </citation>
    <scope>NUCLEOTIDE SEQUENCE [LARGE SCALE GENOMIC DNA]</scope>
    <source>
        <strain evidence="11">HC45</strain>
    </source>
</reference>
<dbReference type="OrthoDB" id="9800958at2"/>
<dbReference type="PANTHER" id="PTHR23135">
    <property type="entry name" value="MUR LIGASE FAMILY MEMBER"/>
    <property type="match status" value="1"/>
</dbReference>
<dbReference type="GO" id="GO:0071555">
    <property type="term" value="P:cell wall organization"/>
    <property type="evidence" value="ECO:0007669"/>
    <property type="project" value="UniProtKB-KW"/>
</dbReference>
<proteinExistence type="predicted"/>
<dbReference type="Pfam" id="PF02875">
    <property type="entry name" value="Mur_ligase_C"/>
    <property type="match status" value="1"/>
</dbReference>
<evidence type="ECO:0000256" key="5">
    <source>
        <dbReference type="ARBA" id="ARBA00023306"/>
    </source>
</evidence>
<dbReference type="InterPro" id="IPR036565">
    <property type="entry name" value="Mur-like_cat_sf"/>
</dbReference>
<dbReference type="InterPro" id="IPR000713">
    <property type="entry name" value="Mur_ligase_N"/>
</dbReference>
<dbReference type="InterPro" id="IPR004101">
    <property type="entry name" value="Mur_ligase_C"/>
</dbReference>
<dbReference type="SUPFAM" id="SSF63418">
    <property type="entry name" value="MurE/MurF N-terminal domain"/>
    <property type="match status" value="1"/>
</dbReference>
<reference evidence="11" key="1">
    <citation type="submission" date="2015-07" db="EMBL/GenBank/DDBJ databases">
        <title>Complete genome sequence and phylogenetic analysis of Limnochorda pilosa.</title>
        <authorList>
            <person name="Watanabe M."/>
            <person name="Kojima H."/>
            <person name="Fukui M."/>
        </authorList>
    </citation>
    <scope>NUCLEOTIDE SEQUENCE [LARGE SCALE GENOMIC DNA]</scope>
    <source>
        <strain evidence="11">HC45</strain>
    </source>
</reference>
<evidence type="ECO:0000259" key="9">
    <source>
        <dbReference type="Pfam" id="PF08245"/>
    </source>
</evidence>
<protein>
    <submittedName>
        <fullName evidence="10">UDP-N-acetylmuramyl-tripeptide synthetases</fullName>
    </submittedName>
</protein>
<evidence type="ECO:0000256" key="2">
    <source>
        <dbReference type="ARBA" id="ARBA00022618"/>
    </source>
</evidence>
<dbReference type="GO" id="GO:0009252">
    <property type="term" value="P:peptidoglycan biosynthetic process"/>
    <property type="evidence" value="ECO:0007669"/>
    <property type="project" value="UniProtKB-KW"/>
</dbReference>
<feature type="domain" description="Mur ligase C-terminal" evidence="8">
    <location>
        <begin position="370"/>
        <end position="504"/>
    </location>
</feature>
<dbReference type="InterPro" id="IPR035911">
    <property type="entry name" value="MurE/MurF_N"/>
</dbReference>